<dbReference type="InParanoid" id="A0A165GJQ7"/>
<dbReference type="OrthoDB" id="10426273at2759"/>
<protein>
    <recommendedName>
        <fullName evidence="2">Vacuolar membrane protease transmembrane domain-containing protein</fullName>
    </recommendedName>
</protein>
<evidence type="ECO:0000313" key="4">
    <source>
        <dbReference type="Proteomes" id="UP000077266"/>
    </source>
</evidence>
<feature type="transmembrane region" description="Helical" evidence="1">
    <location>
        <begin position="43"/>
        <end position="68"/>
    </location>
</feature>
<feature type="transmembrane region" description="Helical" evidence="1">
    <location>
        <begin position="265"/>
        <end position="287"/>
    </location>
</feature>
<sequence length="510" mass="57162">MASFLHVLGVIFDIFLLLVAPILVVVFGIAARKREALSFTLRGWLRFPVALLLTIACVFALGAVYLSVNPFVYQSTHRPLLIVSLASLAYLTLHIPITLIYIARPNDDHHTQIAFQVWGLWWLVLALPASWFISLIGIQYTRLIFVSVTLSLLAALFDKWYTARQGYIQLEQERLERHLGPPGPQTPILSEPPEPSPNELWKLSAVSGLYDIPFILLLGSQVALTVDLATDYFYGTMSSAYFRTTSAVILMMTPLAPFTHNFHRWMSGLFALLFIGSTILTFSAFPFTSNAPLRLHLTHSIDLLDGSTFSELSGPRGYFERQISNNEWMSLPRTRAALCGVPSKFHDAETSVAYDVCRWNGPTTRIWPYPPTHWVRKVETKHLGFTKGVLVVSGPAATHLSGLILDPGLTFEDRRLLNEDESDGTGQLQFPIDDGERGVPWERVFVVNWHSNNSATERGGFALVEWDETPEAGDIPDLHALMVGVPDWVRVSGPGARKQPLVEGYRRFDF</sequence>
<dbReference type="AlphaFoldDB" id="A0A165GJQ7"/>
<reference evidence="3 4" key="1">
    <citation type="journal article" date="2016" name="Mol. Biol. Evol.">
        <title>Comparative Genomics of Early-Diverging Mushroom-Forming Fungi Provides Insights into the Origins of Lignocellulose Decay Capabilities.</title>
        <authorList>
            <person name="Nagy L.G."/>
            <person name="Riley R."/>
            <person name="Tritt A."/>
            <person name="Adam C."/>
            <person name="Daum C."/>
            <person name="Floudas D."/>
            <person name="Sun H."/>
            <person name="Yadav J.S."/>
            <person name="Pangilinan J."/>
            <person name="Larsson K.H."/>
            <person name="Matsuura K."/>
            <person name="Barry K."/>
            <person name="Labutti K."/>
            <person name="Kuo R."/>
            <person name="Ohm R.A."/>
            <person name="Bhattacharya S.S."/>
            <person name="Shirouzu T."/>
            <person name="Yoshinaga Y."/>
            <person name="Martin F.M."/>
            <person name="Grigoriev I.V."/>
            <person name="Hibbett D.S."/>
        </authorList>
    </citation>
    <scope>NUCLEOTIDE SEQUENCE [LARGE SCALE GENOMIC DNA]</scope>
    <source>
        <strain evidence="3 4">HHB12029</strain>
    </source>
</reference>
<name>A0A165GJQ7_EXIGL</name>
<dbReference type="InterPro" id="IPR053976">
    <property type="entry name" value="PFF1_TM"/>
</dbReference>
<keyword evidence="4" id="KW-1185">Reference proteome</keyword>
<proteinExistence type="predicted"/>
<feature type="transmembrane region" description="Helical" evidence="1">
    <location>
        <begin position="139"/>
        <end position="157"/>
    </location>
</feature>
<feature type="transmembrane region" description="Helical" evidence="1">
    <location>
        <begin position="80"/>
        <end position="103"/>
    </location>
</feature>
<keyword evidence="1" id="KW-0472">Membrane</keyword>
<organism evidence="3 4">
    <name type="scientific">Exidia glandulosa HHB12029</name>
    <dbReference type="NCBI Taxonomy" id="1314781"/>
    <lineage>
        <taxon>Eukaryota</taxon>
        <taxon>Fungi</taxon>
        <taxon>Dikarya</taxon>
        <taxon>Basidiomycota</taxon>
        <taxon>Agaricomycotina</taxon>
        <taxon>Agaricomycetes</taxon>
        <taxon>Auriculariales</taxon>
        <taxon>Exidiaceae</taxon>
        <taxon>Exidia</taxon>
    </lineage>
</organism>
<gene>
    <name evidence="3" type="ORF">EXIGLDRAFT_116876</name>
</gene>
<dbReference type="EMBL" id="KV426045">
    <property type="protein sequence ID" value="KZV90627.1"/>
    <property type="molecule type" value="Genomic_DNA"/>
</dbReference>
<keyword evidence="1" id="KW-1133">Transmembrane helix</keyword>
<dbReference type="Proteomes" id="UP000077266">
    <property type="component" value="Unassembled WGS sequence"/>
</dbReference>
<accession>A0A165GJQ7</accession>
<evidence type="ECO:0000256" key="1">
    <source>
        <dbReference type="SAM" id="Phobius"/>
    </source>
</evidence>
<feature type="transmembrane region" description="Helical" evidence="1">
    <location>
        <begin position="212"/>
        <end position="234"/>
    </location>
</feature>
<evidence type="ECO:0000259" key="2">
    <source>
        <dbReference type="Pfam" id="PF22251"/>
    </source>
</evidence>
<feature type="transmembrane region" description="Helical" evidence="1">
    <location>
        <begin position="240"/>
        <end position="258"/>
    </location>
</feature>
<feature type="transmembrane region" description="Helical" evidence="1">
    <location>
        <begin position="115"/>
        <end position="133"/>
    </location>
</feature>
<feature type="transmembrane region" description="Helical" evidence="1">
    <location>
        <begin position="6"/>
        <end position="31"/>
    </location>
</feature>
<dbReference type="Pfam" id="PF22251">
    <property type="entry name" value="PFF1_TM"/>
    <property type="match status" value="1"/>
</dbReference>
<feature type="domain" description="Vacuolar membrane protease transmembrane" evidence="2">
    <location>
        <begin position="45"/>
        <end position="161"/>
    </location>
</feature>
<keyword evidence="1" id="KW-0812">Transmembrane</keyword>
<evidence type="ECO:0000313" key="3">
    <source>
        <dbReference type="EMBL" id="KZV90627.1"/>
    </source>
</evidence>